<dbReference type="RefSeq" id="WP_097321288.1">
    <property type="nucleotide sequence ID" value="NZ_OBDY01000007.1"/>
</dbReference>
<dbReference type="EMBL" id="OBDY01000007">
    <property type="protein sequence ID" value="SNY44635.1"/>
    <property type="molecule type" value="Genomic_DNA"/>
</dbReference>
<dbReference type="Proteomes" id="UP000219612">
    <property type="component" value="Unassembled WGS sequence"/>
</dbReference>
<dbReference type="OrthoDB" id="9782387at2"/>
<evidence type="ECO:0000313" key="1">
    <source>
        <dbReference type="EMBL" id="SNY44635.1"/>
    </source>
</evidence>
<organism evidence="1 2">
    <name type="scientific">Paractinoplanes atraurantiacus</name>
    <dbReference type="NCBI Taxonomy" id="1036182"/>
    <lineage>
        <taxon>Bacteria</taxon>
        <taxon>Bacillati</taxon>
        <taxon>Actinomycetota</taxon>
        <taxon>Actinomycetes</taxon>
        <taxon>Micromonosporales</taxon>
        <taxon>Micromonosporaceae</taxon>
        <taxon>Paractinoplanes</taxon>
    </lineage>
</organism>
<evidence type="ECO:0000313" key="2">
    <source>
        <dbReference type="Proteomes" id="UP000219612"/>
    </source>
</evidence>
<protein>
    <submittedName>
        <fullName evidence="1">Uncharacterized protein</fullName>
    </submittedName>
</protein>
<accession>A0A285I9I2</accession>
<proteinExistence type="predicted"/>
<gene>
    <name evidence="1" type="ORF">SAMN05421748_10797</name>
</gene>
<sequence>MINERPAPVAGDLGALPADVFDRIAAGYGDAAAVGVLAEAELAVNRALVSEILGETAAGSELLAELERAAPAAFDAVLGHPFVRSWAVACLEGKDAEPDRAAAIAAAVAIRSGAHADVQVHAHDGLIHLPTVGVFAAPAEQVRVTVSRSSVVLRWPGGRAELPSSGGKEIPGWHACRWVSLDGVRVLLDDADPYRDRLEFAEAAWLDADGERDWAARLAAIWERVAADAPAQLDGLRGGLRAIVPLAAAPDGTARGATSRHAFGAVGLSPAADPAEAAVLLVREFQLTKLGAVLDLIDLVPDDAVAERLPVGWRDDPRPVEAVLRGAYAHLAVADIWRHRSEAVGDPAGRGLYRRYRDWTTEAIDGLLTGDRLTEAGARFAQRMAGTVRGWSY</sequence>
<keyword evidence="2" id="KW-1185">Reference proteome</keyword>
<dbReference type="NCBIfam" id="TIGR04267">
    <property type="entry name" value="mod_HExxH"/>
    <property type="match status" value="1"/>
</dbReference>
<dbReference type="InterPro" id="IPR026337">
    <property type="entry name" value="AKG_HExxH"/>
</dbReference>
<name>A0A285I9I2_9ACTN</name>
<reference evidence="2" key="1">
    <citation type="submission" date="2017-09" db="EMBL/GenBank/DDBJ databases">
        <authorList>
            <person name="Varghese N."/>
            <person name="Submissions S."/>
        </authorList>
    </citation>
    <scope>NUCLEOTIDE SEQUENCE [LARGE SCALE GENOMIC DNA]</scope>
    <source>
        <strain evidence="2">CGMCC 4.6857</strain>
    </source>
</reference>
<dbReference type="AlphaFoldDB" id="A0A285I9I2"/>